<dbReference type="OrthoDB" id="1199048at2"/>
<dbReference type="Proteomes" id="UP000270620">
    <property type="component" value="Unassembled WGS sequence"/>
</dbReference>
<protein>
    <recommendedName>
        <fullName evidence="4">Outer membrane protein beta-barrel domain-containing protein</fullName>
    </recommendedName>
</protein>
<organism evidence="2 3">
    <name type="scientific">Mangrovimonas spongiae</name>
    <dbReference type="NCBI Taxonomy" id="2494697"/>
    <lineage>
        <taxon>Bacteria</taxon>
        <taxon>Pseudomonadati</taxon>
        <taxon>Bacteroidota</taxon>
        <taxon>Flavobacteriia</taxon>
        <taxon>Flavobacteriales</taxon>
        <taxon>Flavobacteriaceae</taxon>
        <taxon>Mangrovimonas</taxon>
    </lineage>
</organism>
<feature type="signal peptide" evidence="1">
    <location>
        <begin position="1"/>
        <end position="24"/>
    </location>
</feature>
<name>A0A428JVL9_9FLAO</name>
<evidence type="ECO:0008006" key="4">
    <source>
        <dbReference type="Google" id="ProtNLM"/>
    </source>
</evidence>
<feature type="chain" id="PRO_5019493304" description="Outer membrane protein beta-barrel domain-containing protein" evidence="1">
    <location>
        <begin position="25"/>
        <end position="244"/>
    </location>
</feature>
<dbReference type="InterPro" id="IPR046111">
    <property type="entry name" value="DUF6048"/>
</dbReference>
<reference evidence="2 3" key="1">
    <citation type="submission" date="2018-12" db="EMBL/GenBank/DDBJ databases">
        <title>Mangrovimonas spongiae sp. nov., a novel member of the genus Mangrovimonas isolated from marine sponge.</title>
        <authorList>
            <person name="Zhuang L."/>
            <person name="Luo L."/>
        </authorList>
    </citation>
    <scope>NUCLEOTIDE SEQUENCE [LARGE SCALE GENOMIC DNA]</scope>
    <source>
        <strain evidence="2 3">HN-E26</strain>
    </source>
</reference>
<evidence type="ECO:0000313" key="2">
    <source>
        <dbReference type="EMBL" id="RSK38249.1"/>
    </source>
</evidence>
<keyword evidence="3" id="KW-1185">Reference proteome</keyword>
<comment type="caution">
    <text evidence="2">The sequence shown here is derived from an EMBL/GenBank/DDBJ whole genome shotgun (WGS) entry which is preliminary data.</text>
</comment>
<keyword evidence="1" id="KW-0732">Signal</keyword>
<evidence type="ECO:0000313" key="3">
    <source>
        <dbReference type="Proteomes" id="UP000270620"/>
    </source>
</evidence>
<proteinExistence type="predicted"/>
<accession>A0A428JVL9</accession>
<dbReference type="EMBL" id="RWBG01000006">
    <property type="protein sequence ID" value="RSK38249.1"/>
    <property type="molecule type" value="Genomic_DNA"/>
</dbReference>
<dbReference type="AlphaFoldDB" id="A0A428JVL9"/>
<gene>
    <name evidence="2" type="ORF">EJA19_12190</name>
</gene>
<dbReference type="Pfam" id="PF19515">
    <property type="entry name" value="DUF6048"/>
    <property type="match status" value="1"/>
</dbReference>
<sequence length="244" mass="27725">MKMKYITKFTINTVFLLLCAISFAQNDSLPETNNIADSLKIKQKYGIRLGGDIGKLIRSFIDDDYTGFEINGDYRLTRRWYIAGEIGAEEKKTNNDHLTNTAKGTYFKAGVDYNAYDNWYGMENMIYGGFRVGASSFSQTLESFSVYAPNQYWAPQLSSNESQEFSGLTAIWGEVILGIKVEVLNNLYLGANAQFKYTISQDQPNGYENLYIPGYHKTYDSGNFGFGYGYNISYLIPLFKKNKN</sequence>
<evidence type="ECO:0000256" key="1">
    <source>
        <dbReference type="SAM" id="SignalP"/>
    </source>
</evidence>